<dbReference type="InterPro" id="IPR050792">
    <property type="entry name" value="ADP-ribosylglycohydrolase"/>
</dbReference>
<keyword evidence="1" id="KW-0460">Magnesium</keyword>
<comment type="caution">
    <text evidence="2">The sequence shown here is derived from an EMBL/GenBank/DDBJ whole genome shotgun (WGS) entry which is preliminary data.</text>
</comment>
<dbReference type="PANTHER" id="PTHR16222:SF12">
    <property type="entry name" value="ADP-RIBOSYLGLYCOHYDROLASE-RELATED"/>
    <property type="match status" value="1"/>
</dbReference>
<dbReference type="RefSeq" id="WP_002705090.1">
    <property type="nucleotide sequence ID" value="NZ_AAWS01000074.1"/>
</dbReference>
<evidence type="ECO:0000313" key="3">
    <source>
        <dbReference type="Proteomes" id="UP000004095"/>
    </source>
</evidence>
<feature type="binding site" evidence="1">
    <location>
        <position position="57"/>
    </location>
    <ligand>
        <name>Mg(2+)</name>
        <dbReference type="ChEBI" id="CHEBI:18420"/>
        <label>1</label>
    </ligand>
</feature>
<feature type="binding site" evidence="1">
    <location>
        <position position="234"/>
    </location>
    <ligand>
        <name>Mg(2+)</name>
        <dbReference type="ChEBI" id="CHEBI:18420"/>
        <label>1</label>
    </ligand>
</feature>
<dbReference type="Gene3D" id="1.10.4080.10">
    <property type="entry name" value="ADP-ribosylation/Crystallin J1"/>
    <property type="match status" value="1"/>
</dbReference>
<name>A1ZZ93_MICM2</name>
<sequence>MLGAIAGDIIGSMREKRNHALYRLSKMTIRDDAAMQRERAHTKREDFDLFEGYNNFTDDTVMTLAVADAIMNHQPYGATIKAYGRRFPERGYGGRFQKWLKSDDMTPYNSYGNGSAMRVSPVAFAFDSLEEVLAEAKASAEVTHDHPQGIEGAQAVAAAVFMANKGESKETIREYLIETYEYPLQDTIEDIRPSYKFDATCEGSVPEAIIAFLDATDYEHTIRLAISLGGDADTQAAIAGAIAQAFYKKIPENIVTQTKVILGTGLWQLVEGFHETYGVVY</sequence>
<feature type="binding site" evidence="1">
    <location>
        <position position="59"/>
    </location>
    <ligand>
        <name>Mg(2+)</name>
        <dbReference type="ChEBI" id="CHEBI:18420"/>
        <label>1</label>
    </ligand>
</feature>
<dbReference type="eggNOG" id="COG1397">
    <property type="taxonomic scope" value="Bacteria"/>
</dbReference>
<dbReference type="SUPFAM" id="SSF101478">
    <property type="entry name" value="ADP-ribosylglycohydrolase"/>
    <property type="match status" value="1"/>
</dbReference>
<keyword evidence="1" id="KW-0479">Metal-binding</keyword>
<protein>
    <submittedName>
        <fullName evidence="2">ADP-ribosylation/Crystallin J1</fullName>
    </submittedName>
</protein>
<organism evidence="2 3">
    <name type="scientific">Microscilla marina ATCC 23134</name>
    <dbReference type="NCBI Taxonomy" id="313606"/>
    <lineage>
        <taxon>Bacteria</taxon>
        <taxon>Pseudomonadati</taxon>
        <taxon>Bacteroidota</taxon>
        <taxon>Cytophagia</taxon>
        <taxon>Cytophagales</taxon>
        <taxon>Microscillaceae</taxon>
        <taxon>Microscilla</taxon>
    </lineage>
</organism>
<feature type="binding site" evidence="1">
    <location>
        <position position="233"/>
    </location>
    <ligand>
        <name>Mg(2+)</name>
        <dbReference type="ChEBI" id="CHEBI:18420"/>
        <label>1</label>
    </ligand>
</feature>
<reference evidence="2 3" key="1">
    <citation type="submission" date="2007-01" db="EMBL/GenBank/DDBJ databases">
        <authorList>
            <person name="Haygood M."/>
            <person name="Podell S."/>
            <person name="Anderson C."/>
            <person name="Hopkinson B."/>
            <person name="Roe K."/>
            <person name="Barbeau K."/>
            <person name="Gaasterland T."/>
            <person name="Ferriera S."/>
            <person name="Johnson J."/>
            <person name="Kravitz S."/>
            <person name="Beeson K."/>
            <person name="Sutton G."/>
            <person name="Rogers Y.-H."/>
            <person name="Friedman R."/>
            <person name="Frazier M."/>
            <person name="Venter J.C."/>
        </authorList>
    </citation>
    <scope>NUCLEOTIDE SEQUENCE [LARGE SCALE GENOMIC DNA]</scope>
    <source>
        <strain evidence="2 3">ATCC 23134</strain>
    </source>
</reference>
<dbReference type="Proteomes" id="UP000004095">
    <property type="component" value="Unassembled WGS sequence"/>
</dbReference>
<dbReference type="AlphaFoldDB" id="A1ZZ93"/>
<comment type="cofactor">
    <cofactor evidence="1">
        <name>Mg(2+)</name>
        <dbReference type="ChEBI" id="CHEBI:18420"/>
    </cofactor>
    <text evidence="1">Binds 2 magnesium ions per subunit.</text>
</comment>
<dbReference type="EMBL" id="AAWS01000074">
    <property type="protein sequence ID" value="EAY24294.1"/>
    <property type="molecule type" value="Genomic_DNA"/>
</dbReference>
<dbReference type="PANTHER" id="PTHR16222">
    <property type="entry name" value="ADP-RIBOSYLGLYCOHYDROLASE"/>
    <property type="match status" value="1"/>
</dbReference>
<dbReference type="GO" id="GO:0046872">
    <property type="term" value="F:metal ion binding"/>
    <property type="evidence" value="ECO:0007669"/>
    <property type="project" value="UniProtKB-KW"/>
</dbReference>
<dbReference type="InterPro" id="IPR036705">
    <property type="entry name" value="Ribosyl_crysJ1_sf"/>
</dbReference>
<feature type="binding site" evidence="1">
    <location>
        <position position="231"/>
    </location>
    <ligand>
        <name>Mg(2+)</name>
        <dbReference type="ChEBI" id="CHEBI:18420"/>
        <label>1</label>
    </ligand>
</feature>
<evidence type="ECO:0000313" key="2">
    <source>
        <dbReference type="EMBL" id="EAY24294.1"/>
    </source>
</evidence>
<feature type="binding site" evidence="1">
    <location>
        <position position="58"/>
    </location>
    <ligand>
        <name>Mg(2+)</name>
        <dbReference type="ChEBI" id="CHEBI:18420"/>
        <label>1</label>
    </ligand>
</feature>
<dbReference type="OrthoDB" id="9798107at2"/>
<keyword evidence="3" id="KW-1185">Reference proteome</keyword>
<dbReference type="Pfam" id="PF03747">
    <property type="entry name" value="ADP_ribosyl_GH"/>
    <property type="match status" value="1"/>
</dbReference>
<accession>A1ZZ93</accession>
<evidence type="ECO:0000256" key="1">
    <source>
        <dbReference type="PIRSR" id="PIRSR605502-1"/>
    </source>
</evidence>
<dbReference type="InterPro" id="IPR005502">
    <property type="entry name" value="Ribosyl_crysJ1"/>
</dbReference>
<gene>
    <name evidence="2" type="ORF">M23134_03048</name>
</gene>
<proteinExistence type="predicted"/>